<gene>
    <name evidence="6" type="primary">Dgri\GH16565</name>
    <name evidence="6" type="ORF">Dgri_GH16565</name>
</gene>
<evidence type="ECO:0000256" key="1">
    <source>
        <dbReference type="ARBA" id="ARBA00004370"/>
    </source>
</evidence>
<dbReference type="Pfam" id="PF00083">
    <property type="entry name" value="Sugar_tr"/>
    <property type="match status" value="1"/>
</dbReference>
<feature type="transmembrane region" description="Helical" evidence="5">
    <location>
        <begin position="65"/>
        <end position="83"/>
    </location>
</feature>
<dbReference type="AlphaFoldDB" id="B4J1N5"/>
<dbReference type="InParanoid" id="B4J1N5"/>
<dbReference type="OMA" id="LMWRYRL"/>
<evidence type="ECO:0000313" key="7">
    <source>
        <dbReference type="Proteomes" id="UP000001070"/>
    </source>
</evidence>
<reference evidence="6 7" key="1">
    <citation type="journal article" date="2007" name="Nature">
        <title>Evolution of genes and genomes on the Drosophila phylogeny.</title>
        <authorList>
            <consortium name="Drosophila 12 Genomes Consortium"/>
            <person name="Clark A.G."/>
            <person name="Eisen M.B."/>
            <person name="Smith D.R."/>
            <person name="Bergman C.M."/>
            <person name="Oliver B."/>
            <person name="Markow T.A."/>
            <person name="Kaufman T.C."/>
            <person name="Kellis M."/>
            <person name="Gelbart W."/>
            <person name="Iyer V.N."/>
            <person name="Pollard D.A."/>
            <person name="Sackton T.B."/>
            <person name="Larracuente A.M."/>
            <person name="Singh N.D."/>
            <person name="Abad J.P."/>
            <person name="Abt D.N."/>
            <person name="Adryan B."/>
            <person name="Aguade M."/>
            <person name="Akashi H."/>
            <person name="Anderson W.W."/>
            <person name="Aquadro C.F."/>
            <person name="Ardell D.H."/>
            <person name="Arguello R."/>
            <person name="Artieri C.G."/>
            <person name="Barbash D.A."/>
            <person name="Barker D."/>
            <person name="Barsanti P."/>
            <person name="Batterham P."/>
            <person name="Batzoglou S."/>
            <person name="Begun D."/>
            <person name="Bhutkar A."/>
            <person name="Blanco E."/>
            <person name="Bosak S.A."/>
            <person name="Bradley R.K."/>
            <person name="Brand A.D."/>
            <person name="Brent M.R."/>
            <person name="Brooks A.N."/>
            <person name="Brown R.H."/>
            <person name="Butlin R.K."/>
            <person name="Caggese C."/>
            <person name="Calvi B.R."/>
            <person name="Bernardo de Carvalho A."/>
            <person name="Caspi A."/>
            <person name="Castrezana S."/>
            <person name="Celniker S.E."/>
            <person name="Chang J.L."/>
            <person name="Chapple C."/>
            <person name="Chatterji S."/>
            <person name="Chinwalla A."/>
            <person name="Civetta A."/>
            <person name="Clifton S.W."/>
            <person name="Comeron J.M."/>
            <person name="Costello J.C."/>
            <person name="Coyne J.A."/>
            <person name="Daub J."/>
            <person name="David R.G."/>
            <person name="Delcher A.L."/>
            <person name="Delehaunty K."/>
            <person name="Do C.B."/>
            <person name="Ebling H."/>
            <person name="Edwards K."/>
            <person name="Eickbush T."/>
            <person name="Evans J.D."/>
            <person name="Filipski A."/>
            <person name="Findeiss S."/>
            <person name="Freyhult E."/>
            <person name="Fulton L."/>
            <person name="Fulton R."/>
            <person name="Garcia A.C."/>
            <person name="Gardiner A."/>
            <person name="Garfield D.A."/>
            <person name="Garvin B.E."/>
            <person name="Gibson G."/>
            <person name="Gilbert D."/>
            <person name="Gnerre S."/>
            <person name="Godfrey J."/>
            <person name="Good R."/>
            <person name="Gotea V."/>
            <person name="Gravely B."/>
            <person name="Greenberg A.J."/>
            <person name="Griffiths-Jones S."/>
            <person name="Gross S."/>
            <person name="Guigo R."/>
            <person name="Gustafson E.A."/>
            <person name="Haerty W."/>
            <person name="Hahn M.W."/>
            <person name="Halligan D.L."/>
            <person name="Halpern A.L."/>
            <person name="Halter G.M."/>
            <person name="Han M.V."/>
            <person name="Heger A."/>
            <person name="Hillier L."/>
            <person name="Hinrichs A.S."/>
            <person name="Holmes I."/>
            <person name="Hoskins R.A."/>
            <person name="Hubisz M.J."/>
            <person name="Hultmark D."/>
            <person name="Huntley M.A."/>
            <person name="Jaffe D.B."/>
            <person name="Jagadeeshan S."/>
            <person name="Jeck W.R."/>
            <person name="Johnson J."/>
            <person name="Jones C.D."/>
            <person name="Jordan W.C."/>
            <person name="Karpen G.H."/>
            <person name="Kataoka E."/>
            <person name="Keightley P.D."/>
            <person name="Kheradpour P."/>
            <person name="Kirkness E.F."/>
            <person name="Koerich L.B."/>
            <person name="Kristiansen K."/>
            <person name="Kudrna D."/>
            <person name="Kulathinal R.J."/>
            <person name="Kumar S."/>
            <person name="Kwok R."/>
            <person name="Lander E."/>
            <person name="Langley C.H."/>
            <person name="Lapoint R."/>
            <person name="Lazzaro B.P."/>
            <person name="Lee S.J."/>
            <person name="Levesque L."/>
            <person name="Li R."/>
            <person name="Lin C.F."/>
            <person name="Lin M.F."/>
            <person name="Lindblad-Toh K."/>
            <person name="Llopart A."/>
            <person name="Long M."/>
            <person name="Low L."/>
            <person name="Lozovsky E."/>
            <person name="Lu J."/>
            <person name="Luo M."/>
            <person name="Machado C.A."/>
            <person name="Makalowski W."/>
            <person name="Marzo M."/>
            <person name="Matsuda M."/>
            <person name="Matzkin L."/>
            <person name="McAllister B."/>
            <person name="McBride C.S."/>
            <person name="McKernan B."/>
            <person name="McKernan K."/>
            <person name="Mendez-Lago M."/>
            <person name="Minx P."/>
            <person name="Mollenhauer M.U."/>
            <person name="Montooth K."/>
            <person name="Mount S.M."/>
            <person name="Mu X."/>
            <person name="Myers E."/>
            <person name="Negre B."/>
            <person name="Newfeld S."/>
            <person name="Nielsen R."/>
            <person name="Noor M.A."/>
            <person name="O'Grady P."/>
            <person name="Pachter L."/>
            <person name="Papaceit M."/>
            <person name="Parisi M.J."/>
            <person name="Parisi M."/>
            <person name="Parts L."/>
            <person name="Pedersen J.S."/>
            <person name="Pesole G."/>
            <person name="Phillippy A.M."/>
            <person name="Ponting C.P."/>
            <person name="Pop M."/>
            <person name="Porcelli D."/>
            <person name="Powell J.R."/>
            <person name="Prohaska S."/>
            <person name="Pruitt K."/>
            <person name="Puig M."/>
            <person name="Quesneville H."/>
            <person name="Ram K.R."/>
            <person name="Rand D."/>
            <person name="Rasmussen M.D."/>
            <person name="Reed L.K."/>
            <person name="Reenan R."/>
            <person name="Reily A."/>
            <person name="Remington K.A."/>
            <person name="Rieger T.T."/>
            <person name="Ritchie M.G."/>
            <person name="Robin C."/>
            <person name="Rogers Y.H."/>
            <person name="Rohde C."/>
            <person name="Rozas J."/>
            <person name="Rubenfield M.J."/>
            <person name="Ruiz A."/>
            <person name="Russo S."/>
            <person name="Salzberg S.L."/>
            <person name="Sanchez-Gracia A."/>
            <person name="Saranga D.J."/>
            <person name="Sato H."/>
            <person name="Schaeffer S.W."/>
            <person name="Schatz M.C."/>
            <person name="Schlenke T."/>
            <person name="Schwartz R."/>
            <person name="Segarra C."/>
            <person name="Singh R.S."/>
            <person name="Sirot L."/>
            <person name="Sirota M."/>
            <person name="Sisneros N.B."/>
            <person name="Smith C.D."/>
            <person name="Smith T.F."/>
            <person name="Spieth J."/>
            <person name="Stage D.E."/>
            <person name="Stark A."/>
            <person name="Stephan W."/>
            <person name="Strausberg R.L."/>
            <person name="Strempel S."/>
            <person name="Sturgill D."/>
            <person name="Sutton G."/>
            <person name="Sutton G.G."/>
            <person name="Tao W."/>
            <person name="Teichmann S."/>
            <person name="Tobari Y.N."/>
            <person name="Tomimura Y."/>
            <person name="Tsolas J.M."/>
            <person name="Valente V.L."/>
            <person name="Venter E."/>
            <person name="Venter J.C."/>
            <person name="Vicario S."/>
            <person name="Vieira F.G."/>
            <person name="Vilella A.J."/>
            <person name="Villasante A."/>
            <person name="Walenz B."/>
            <person name="Wang J."/>
            <person name="Wasserman M."/>
            <person name="Watts T."/>
            <person name="Wilson D."/>
            <person name="Wilson R.K."/>
            <person name="Wing R.A."/>
            <person name="Wolfner M.F."/>
            <person name="Wong A."/>
            <person name="Wong G.K."/>
            <person name="Wu C.I."/>
            <person name="Wu G."/>
            <person name="Yamamoto D."/>
            <person name="Yang H.P."/>
            <person name="Yang S.P."/>
            <person name="Yorke J.A."/>
            <person name="Yoshida K."/>
            <person name="Zdobnov E."/>
            <person name="Zhang P."/>
            <person name="Zhang Y."/>
            <person name="Zimin A.V."/>
            <person name="Baldwin J."/>
            <person name="Abdouelleil A."/>
            <person name="Abdulkadir J."/>
            <person name="Abebe A."/>
            <person name="Abera B."/>
            <person name="Abreu J."/>
            <person name="Acer S.C."/>
            <person name="Aftuck L."/>
            <person name="Alexander A."/>
            <person name="An P."/>
            <person name="Anderson E."/>
            <person name="Anderson S."/>
            <person name="Arachi H."/>
            <person name="Azer M."/>
            <person name="Bachantsang P."/>
            <person name="Barry A."/>
            <person name="Bayul T."/>
            <person name="Berlin A."/>
            <person name="Bessette D."/>
            <person name="Bloom T."/>
            <person name="Blye J."/>
            <person name="Boguslavskiy L."/>
            <person name="Bonnet C."/>
            <person name="Boukhgalter B."/>
            <person name="Bourzgui I."/>
            <person name="Brown A."/>
            <person name="Cahill P."/>
            <person name="Channer S."/>
            <person name="Cheshatsang Y."/>
            <person name="Chuda L."/>
            <person name="Citroen M."/>
            <person name="Collymore A."/>
            <person name="Cooke P."/>
            <person name="Costello M."/>
            <person name="D'Aco K."/>
            <person name="Daza R."/>
            <person name="De Haan G."/>
            <person name="DeGray S."/>
            <person name="DeMaso C."/>
            <person name="Dhargay N."/>
            <person name="Dooley K."/>
            <person name="Dooley E."/>
            <person name="Doricent M."/>
            <person name="Dorje P."/>
            <person name="Dorjee K."/>
            <person name="Dupes A."/>
            <person name="Elong R."/>
            <person name="Falk J."/>
            <person name="Farina A."/>
            <person name="Faro S."/>
            <person name="Ferguson D."/>
            <person name="Fisher S."/>
            <person name="Foley C.D."/>
            <person name="Franke A."/>
            <person name="Friedrich D."/>
            <person name="Gadbois L."/>
            <person name="Gearin G."/>
            <person name="Gearin C.R."/>
            <person name="Giannoukos G."/>
            <person name="Goode T."/>
            <person name="Graham J."/>
            <person name="Grandbois E."/>
            <person name="Grewal S."/>
            <person name="Gyaltsen K."/>
            <person name="Hafez N."/>
            <person name="Hagos B."/>
            <person name="Hall J."/>
            <person name="Henson C."/>
            <person name="Hollinger A."/>
            <person name="Honan T."/>
            <person name="Huard M.D."/>
            <person name="Hughes L."/>
            <person name="Hurhula B."/>
            <person name="Husby M.E."/>
            <person name="Kamat A."/>
            <person name="Kanga B."/>
            <person name="Kashin S."/>
            <person name="Khazanovich D."/>
            <person name="Kisner P."/>
            <person name="Lance K."/>
            <person name="Lara M."/>
            <person name="Lee W."/>
            <person name="Lennon N."/>
            <person name="Letendre F."/>
            <person name="LeVine R."/>
            <person name="Lipovsky A."/>
            <person name="Liu X."/>
            <person name="Liu J."/>
            <person name="Liu S."/>
            <person name="Lokyitsang T."/>
            <person name="Lokyitsang Y."/>
            <person name="Lubonja R."/>
            <person name="Lui A."/>
            <person name="MacDonald P."/>
            <person name="Magnisalis V."/>
            <person name="Maru K."/>
            <person name="Matthews C."/>
            <person name="McCusker W."/>
            <person name="McDonough S."/>
            <person name="Mehta T."/>
            <person name="Meldrim J."/>
            <person name="Meneus L."/>
            <person name="Mihai O."/>
            <person name="Mihalev A."/>
            <person name="Mihova T."/>
            <person name="Mittelman R."/>
            <person name="Mlenga V."/>
            <person name="Montmayeur A."/>
            <person name="Mulrain L."/>
            <person name="Navidi A."/>
            <person name="Naylor J."/>
            <person name="Negash T."/>
            <person name="Nguyen T."/>
            <person name="Nguyen N."/>
            <person name="Nicol R."/>
            <person name="Norbu C."/>
            <person name="Norbu N."/>
            <person name="Novod N."/>
            <person name="O'Neill B."/>
            <person name="Osman S."/>
            <person name="Markiewicz E."/>
            <person name="Oyono O.L."/>
            <person name="Patti C."/>
            <person name="Phunkhang P."/>
            <person name="Pierre F."/>
            <person name="Priest M."/>
            <person name="Raghuraman S."/>
            <person name="Rege F."/>
            <person name="Reyes R."/>
            <person name="Rise C."/>
            <person name="Rogov P."/>
            <person name="Ross K."/>
            <person name="Ryan E."/>
            <person name="Settipalli S."/>
            <person name="Shea T."/>
            <person name="Sherpa N."/>
            <person name="Shi L."/>
            <person name="Shih D."/>
            <person name="Sparrow T."/>
            <person name="Spaulding J."/>
            <person name="Stalker J."/>
            <person name="Stange-Thomann N."/>
            <person name="Stavropoulos S."/>
            <person name="Stone C."/>
            <person name="Strader C."/>
            <person name="Tesfaye S."/>
            <person name="Thomson T."/>
            <person name="Thoulutsang Y."/>
            <person name="Thoulutsang D."/>
            <person name="Topham K."/>
            <person name="Topping I."/>
            <person name="Tsamla T."/>
            <person name="Vassiliev H."/>
            <person name="Vo A."/>
            <person name="Wangchuk T."/>
            <person name="Wangdi T."/>
            <person name="Weiand M."/>
            <person name="Wilkinson J."/>
            <person name="Wilson A."/>
            <person name="Yadav S."/>
            <person name="Young G."/>
            <person name="Yu Q."/>
            <person name="Zembek L."/>
            <person name="Zhong D."/>
            <person name="Zimmer A."/>
            <person name="Zwirko Z."/>
            <person name="Jaffe D.B."/>
            <person name="Alvarez P."/>
            <person name="Brockman W."/>
            <person name="Butler J."/>
            <person name="Chin C."/>
            <person name="Gnerre S."/>
            <person name="Grabherr M."/>
            <person name="Kleber M."/>
            <person name="Mauceli E."/>
            <person name="MacCallum I."/>
        </authorList>
    </citation>
    <scope>NUCLEOTIDE SEQUENCE [LARGE SCALE GENOMIC DNA]</scope>
    <source>
        <strain evidence="7">Tucson 15287-2541.00</strain>
    </source>
</reference>
<dbReference type="SUPFAM" id="SSF103473">
    <property type="entry name" value="MFS general substrate transporter"/>
    <property type="match status" value="1"/>
</dbReference>
<evidence type="ECO:0000256" key="3">
    <source>
        <dbReference type="ARBA" id="ARBA00022989"/>
    </source>
</evidence>
<dbReference type="OrthoDB" id="8018628at2759"/>
<dbReference type="Proteomes" id="UP000001070">
    <property type="component" value="Unassembled WGS sequence"/>
</dbReference>
<dbReference type="HOGENOM" id="CLU_565340_0_0_1"/>
<dbReference type="eggNOG" id="KOG0254">
    <property type="taxonomic scope" value="Eukaryota"/>
</dbReference>
<keyword evidence="4 5" id="KW-0472">Membrane</keyword>
<dbReference type="PANTHER" id="PTHR23529:SF2">
    <property type="entry name" value="GH19118P-RELATED"/>
    <property type="match status" value="1"/>
</dbReference>
<dbReference type="InterPro" id="IPR036259">
    <property type="entry name" value="MFS_trans_sf"/>
</dbReference>
<protein>
    <submittedName>
        <fullName evidence="6">GH16565</fullName>
    </submittedName>
</protein>
<proteinExistence type="predicted"/>
<evidence type="ECO:0000313" key="6">
    <source>
        <dbReference type="EMBL" id="EDV96955.1"/>
    </source>
</evidence>
<feature type="transmembrane region" description="Helical" evidence="5">
    <location>
        <begin position="412"/>
        <end position="434"/>
    </location>
</feature>
<feature type="transmembrane region" description="Helical" evidence="5">
    <location>
        <begin position="440"/>
        <end position="460"/>
    </location>
</feature>
<dbReference type="Gene3D" id="1.20.1250.20">
    <property type="entry name" value="MFS general substrate transporter like domains"/>
    <property type="match status" value="1"/>
</dbReference>
<keyword evidence="2 5" id="KW-0812">Transmembrane</keyword>
<feature type="transmembrane region" description="Helical" evidence="5">
    <location>
        <begin position="379"/>
        <end position="400"/>
    </location>
</feature>
<accession>B4J1N5</accession>
<dbReference type="GO" id="GO:0016020">
    <property type="term" value="C:membrane"/>
    <property type="evidence" value="ECO:0007669"/>
    <property type="project" value="UniProtKB-SubCell"/>
</dbReference>
<evidence type="ECO:0000256" key="4">
    <source>
        <dbReference type="ARBA" id="ARBA00023136"/>
    </source>
</evidence>
<dbReference type="PhylomeDB" id="B4J1N5"/>
<sequence>MPLLPTIEEEGKLPWLRLMWRYRLQFQSMTAASLVFVGSGMRLAWSIFDTPAGKYLNNYSTHNLMMSWFIGAAVGALLASCFVQRVTKNVAYTSSGFLLLVAGILNLVLPSHFTTACYSSVSVGAAYGLTQVQALVTGSEMAHKSIRGMLLSCERIFLWLGVCIQVFYARVWYTVERGHTMHIDQLHGILLAALGVAAVILSLSYRLESPLLLLRQERDMAVGDTLKQLNGQSQSGTELLRLREDCRQLHNTRDWEQFTDGLSDDRWQRWLRCLLPLLKVLFLRCFATLALSLPYNRAFLVVSWHGLECDMNCLYWLAFCGLLGSVAGALLVDWQGRRKLCSLSLFVAGIVIVMVGGVFEHLESVKKTYYDINLQAIALLMLLFEVIVTAGVAVPALVYTAEAFSVAHKARCFGAVLICEQALHLGLMVAAFEHSFSDSIFFFTFGGLSFAFGLLVFMLMPETRQLTLYECLLKFKKVP</sequence>
<keyword evidence="3 5" id="KW-1133">Transmembrane helix</keyword>
<feature type="transmembrane region" description="Helical" evidence="5">
    <location>
        <begin position="115"/>
        <end position="136"/>
    </location>
</feature>
<name>B4J1N5_DROGR</name>
<keyword evidence="7" id="KW-1185">Reference proteome</keyword>
<feature type="transmembrane region" description="Helical" evidence="5">
    <location>
        <begin position="90"/>
        <end position="109"/>
    </location>
</feature>
<dbReference type="GO" id="GO:0022857">
    <property type="term" value="F:transmembrane transporter activity"/>
    <property type="evidence" value="ECO:0007669"/>
    <property type="project" value="InterPro"/>
</dbReference>
<feature type="transmembrane region" description="Helical" evidence="5">
    <location>
        <begin position="273"/>
        <end position="294"/>
    </location>
</feature>
<dbReference type="STRING" id="7222.B4J1N5"/>
<feature type="transmembrane region" description="Helical" evidence="5">
    <location>
        <begin position="156"/>
        <end position="173"/>
    </location>
</feature>
<dbReference type="InterPro" id="IPR005828">
    <property type="entry name" value="MFS_sugar_transport-like"/>
</dbReference>
<evidence type="ECO:0000256" key="5">
    <source>
        <dbReference type="SAM" id="Phobius"/>
    </source>
</evidence>
<comment type="subcellular location">
    <subcellularLocation>
        <location evidence="1">Membrane</location>
    </subcellularLocation>
</comment>
<evidence type="ECO:0000256" key="2">
    <source>
        <dbReference type="ARBA" id="ARBA00022692"/>
    </source>
</evidence>
<feature type="transmembrane region" description="Helical" evidence="5">
    <location>
        <begin position="314"/>
        <end position="333"/>
    </location>
</feature>
<dbReference type="EMBL" id="CH916366">
    <property type="protein sequence ID" value="EDV96955.1"/>
    <property type="molecule type" value="Genomic_DNA"/>
</dbReference>
<dbReference type="KEGG" id="dgr:6558047"/>
<feature type="transmembrane region" description="Helical" evidence="5">
    <location>
        <begin position="340"/>
        <end position="359"/>
    </location>
</feature>
<organism evidence="7">
    <name type="scientific">Drosophila grimshawi</name>
    <name type="common">Hawaiian fruit fly</name>
    <name type="synonym">Idiomyia grimshawi</name>
    <dbReference type="NCBI Taxonomy" id="7222"/>
    <lineage>
        <taxon>Eukaryota</taxon>
        <taxon>Metazoa</taxon>
        <taxon>Ecdysozoa</taxon>
        <taxon>Arthropoda</taxon>
        <taxon>Hexapoda</taxon>
        <taxon>Insecta</taxon>
        <taxon>Pterygota</taxon>
        <taxon>Neoptera</taxon>
        <taxon>Endopterygota</taxon>
        <taxon>Diptera</taxon>
        <taxon>Brachycera</taxon>
        <taxon>Muscomorpha</taxon>
        <taxon>Ephydroidea</taxon>
        <taxon>Drosophilidae</taxon>
        <taxon>Drosophila</taxon>
        <taxon>Hawaiian Drosophila</taxon>
    </lineage>
</organism>
<dbReference type="PANTHER" id="PTHR23529">
    <property type="entry name" value="GH19118P-RELATED"/>
    <property type="match status" value="1"/>
</dbReference>
<feature type="transmembrane region" description="Helical" evidence="5">
    <location>
        <begin position="185"/>
        <end position="205"/>
    </location>
</feature>